<dbReference type="Pfam" id="PF00672">
    <property type="entry name" value="HAMP"/>
    <property type="match status" value="1"/>
</dbReference>
<dbReference type="RefSeq" id="WP_307239742.1">
    <property type="nucleotide sequence ID" value="NZ_JAUSUZ010000001.1"/>
</dbReference>
<dbReference type="InterPro" id="IPR003660">
    <property type="entry name" value="HAMP_dom"/>
</dbReference>
<organism evidence="9 10">
    <name type="scientific">Catenuloplanes indicus</name>
    <dbReference type="NCBI Taxonomy" id="137267"/>
    <lineage>
        <taxon>Bacteria</taxon>
        <taxon>Bacillati</taxon>
        <taxon>Actinomycetota</taxon>
        <taxon>Actinomycetes</taxon>
        <taxon>Micromonosporales</taxon>
        <taxon>Micromonosporaceae</taxon>
        <taxon>Catenuloplanes</taxon>
    </lineage>
</organism>
<evidence type="ECO:0000256" key="5">
    <source>
        <dbReference type="PROSITE-ProRule" id="PRU00284"/>
    </source>
</evidence>
<evidence type="ECO:0000256" key="2">
    <source>
        <dbReference type="ARBA" id="ARBA00022989"/>
    </source>
</evidence>
<evidence type="ECO:0000313" key="10">
    <source>
        <dbReference type="Proteomes" id="UP001240236"/>
    </source>
</evidence>
<dbReference type="Pfam" id="PF00015">
    <property type="entry name" value="MCPsignal"/>
    <property type="match status" value="1"/>
</dbReference>
<evidence type="ECO:0000259" key="7">
    <source>
        <dbReference type="PROSITE" id="PS50111"/>
    </source>
</evidence>
<dbReference type="PROSITE" id="PS50111">
    <property type="entry name" value="CHEMOTAXIS_TRANSDUC_2"/>
    <property type="match status" value="1"/>
</dbReference>
<dbReference type="EMBL" id="JAUSUZ010000001">
    <property type="protein sequence ID" value="MDQ0366424.1"/>
    <property type="molecule type" value="Genomic_DNA"/>
</dbReference>
<evidence type="ECO:0000256" key="4">
    <source>
        <dbReference type="ARBA" id="ARBA00029447"/>
    </source>
</evidence>
<protein>
    <submittedName>
        <fullName evidence="9">Methyl-accepting chemotaxis protein</fullName>
    </submittedName>
</protein>
<evidence type="ECO:0000256" key="6">
    <source>
        <dbReference type="SAM" id="Phobius"/>
    </source>
</evidence>
<dbReference type="AlphaFoldDB" id="A0AAE4AXP7"/>
<dbReference type="CDD" id="cd06225">
    <property type="entry name" value="HAMP"/>
    <property type="match status" value="1"/>
</dbReference>
<keyword evidence="10" id="KW-1185">Reference proteome</keyword>
<dbReference type="PROSITE" id="PS50885">
    <property type="entry name" value="HAMP"/>
    <property type="match status" value="1"/>
</dbReference>
<keyword evidence="1 6" id="KW-0812">Transmembrane</keyword>
<keyword evidence="2 6" id="KW-1133">Transmembrane helix</keyword>
<keyword evidence="3 5" id="KW-0807">Transducer</keyword>
<dbReference type="GO" id="GO:0007165">
    <property type="term" value="P:signal transduction"/>
    <property type="evidence" value="ECO:0007669"/>
    <property type="project" value="UniProtKB-KW"/>
</dbReference>
<dbReference type="Pfam" id="PF12729">
    <property type="entry name" value="4HB_MCP_1"/>
    <property type="match status" value="1"/>
</dbReference>
<evidence type="ECO:0000256" key="3">
    <source>
        <dbReference type="ARBA" id="ARBA00023224"/>
    </source>
</evidence>
<proteinExistence type="inferred from homology"/>
<name>A0AAE4AXP7_9ACTN</name>
<dbReference type="Proteomes" id="UP001240236">
    <property type="component" value="Unassembled WGS sequence"/>
</dbReference>
<evidence type="ECO:0000256" key="1">
    <source>
        <dbReference type="ARBA" id="ARBA00022692"/>
    </source>
</evidence>
<feature type="domain" description="HAMP" evidence="8">
    <location>
        <begin position="217"/>
        <end position="269"/>
    </location>
</feature>
<dbReference type="InterPro" id="IPR004089">
    <property type="entry name" value="MCPsignal_dom"/>
</dbReference>
<feature type="transmembrane region" description="Helical" evidence="6">
    <location>
        <begin position="196"/>
        <end position="220"/>
    </location>
</feature>
<keyword evidence="6" id="KW-0472">Membrane</keyword>
<reference evidence="9 10" key="1">
    <citation type="submission" date="2023-07" db="EMBL/GenBank/DDBJ databases">
        <title>Sequencing the genomes of 1000 actinobacteria strains.</title>
        <authorList>
            <person name="Klenk H.-P."/>
        </authorList>
    </citation>
    <scope>NUCLEOTIDE SEQUENCE [LARGE SCALE GENOMIC DNA]</scope>
    <source>
        <strain evidence="9 10">DSM 44709</strain>
    </source>
</reference>
<dbReference type="GO" id="GO:0016020">
    <property type="term" value="C:membrane"/>
    <property type="evidence" value="ECO:0007669"/>
    <property type="project" value="InterPro"/>
</dbReference>
<dbReference type="SMART" id="SM00283">
    <property type="entry name" value="MA"/>
    <property type="match status" value="1"/>
</dbReference>
<dbReference type="PANTHER" id="PTHR32089:SF112">
    <property type="entry name" value="LYSOZYME-LIKE PROTEIN-RELATED"/>
    <property type="match status" value="1"/>
</dbReference>
<evidence type="ECO:0000259" key="8">
    <source>
        <dbReference type="PROSITE" id="PS50885"/>
    </source>
</evidence>
<comment type="caution">
    <text evidence="9">The sequence shown here is derived from an EMBL/GenBank/DDBJ whole genome shotgun (WGS) entry which is preliminary data.</text>
</comment>
<dbReference type="GO" id="GO:0004888">
    <property type="term" value="F:transmembrane signaling receptor activity"/>
    <property type="evidence" value="ECO:0007669"/>
    <property type="project" value="InterPro"/>
</dbReference>
<dbReference type="PRINTS" id="PR00260">
    <property type="entry name" value="CHEMTRNSDUCR"/>
</dbReference>
<dbReference type="Gene3D" id="1.10.287.950">
    <property type="entry name" value="Methyl-accepting chemotaxis protein"/>
    <property type="match status" value="1"/>
</dbReference>
<dbReference type="SUPFAM" id="SSF58104">
    <property type="entry name" value="Methyl-accepting chemotaxis protein (MCP) signaling domain"/>
    <property type="match status" value="1"/>
</dbReference>
<dbReference type="InterPro" id="IPR024478">
    <property type="entry name" value="HlyB_4HB_MCP"/>
</dbReference>
<feature type="domain" description="Methyl-accepting transducer" evidence="7">
    <location>
        <begin position="274"/>
        <end position="503"/>
    </location>
</feature>
<dbReference type="SMART" id="SM00304">
    <property type="entry name" value="HAMP"/>
    <property type="match status" value="1"/>
</dbReference>
<dbReference type="InterPro" id="IPR004090">
    <property type="entry name" value="Chemotax_Me-accpt_rcpt"/>
</dbReference>
<feature type="transmembrane region" description="Helical" evidence="6">
    <location>
        <begin position="17"/>
        <end position="39"/>
    </location>
</feature>
<dbReference type="PANTHER" id="PTHR32089">
    <property type="entry name" value="METHYL-ACCEPTING CHEMOTAXIS PROTEIN MCPB"/>
    <property type="match status" value="1"/>
</dbReference>
<dbReference type="GO" id="GO:0006935">
    <property type="term" value="P:chemotaxis"/>
    <property type="evidence" value="ECO:0007669"/>
    <property type="project" value="InterPro"/>
</dbReference>
<gene>
    <name evidence="9" type="ORF">J2S42_003093</name>
</gene>
<accession>A0AAE4AXP7</accession>
<comment type="similarity">
    <text evidence="4">Belongs to the methyl-accepting chemotaxis (MCP) protein family.</text>
</comment>
<sequence length="532" mass="54540">MRGPVAAFRDLRVAGKLALSFTVVLLLSLVIGLVGMVQLHRAQDRLQGMYRDSLQAIYWLGLVDTANQEIGRELFNYALAPTEAATAEVANEMAATDEELDENWALYTATDMTGREEARDRFAAALTEFRQARTEELIPAAESSDFDAFLTAYDARGRALERAMSEALDDLQGIEDAAARTALDDATAASSAAATLIWGLIAGAIALSVAVVIVISRMIAGPLGRTVSVLTELAEGGLDQRLDVTGRDEVGRMATSLNTALDRIAGAMREIGTNVGTLGSSSEELSAVAGRVNDSATRSSAQAQAASSAAEQISVNISTIAAGSDEIGASISEIARSTSSAADVAAGAVTASARAGEILDQLGASSAEIGNVVKLITAIAEQTNLLALNATIEAARAGDAGKGFAVVASEVKDLAQETARATGDISTRVAAIQSDAAAAVAAIADISGVIEQINATQSAIAAAVEEQTATTAEMSRNVNEVAAGSSEISANVTGVAEAAAETTGAAADTAQASADLARVATALQRNLALFRY</sequence>
<evidence type="ECO:0000313" key="9">
    <source>
        <dbReference type="EMBL" id="MDQ0366424.1"/>
    </source>
</evidence>